<keyword evidence="5" id="KW-0482">Metalloprotease</keyword>
<dbReference type="InterPro" id="IPR001590">
    <property type="entry name" value="Peptidase_M12B"/>
</dbReference>
<evidence type="ECO:0000256" key="3">
    <source>
        <dbReference type="ARBA" id="ARBA00022801"/>
    </source>
</evidence>
<dbReference type="Pfam" id="PF01421">
    <property type="entry name" value="Reprolysin"/>
    <property type="match status" value="1"/>
</dbReference>
<accession>A0A814CDF2</accession>
<dbReference type="OrthoDB" id="6097485at2759"/>
<dbReference type="PANTHER" id="PTHR11905:SF159">
    <property type="entry name" value="ADAM METALLOPROTEASE"/>
    <property type="match status" value="1"/>
</dbReference>
<feature type="binding site" evidence="8">
    <location>
        <position position="372"/>
    </location>
    <ligand>
        <name>Zn(2+)</name>
        <dbReference type="ChEBI" id="CHEBI:29105"/>
        <note>catalytic</note>
    </ligand>
</feature>
<gene>
    <name evidence="10" type="ORF">OXX778_LOCUS13377</name>
</gene>
<keyword evidence="1" id="KW-0645">Protease</keyword>
<feature type="active site" evidence="8">
    <location>
        <position position="373"/>
    </location>
</feature>
<evidence type="ECO:0000259" key="9">
    <source>
        <dbReference type="PROSITE" id="PS50215"/>
    </source>
</evidence>
<dbReference type="Gene3D" id="3.40.1620.60">
    <property type="match status" value="1"/>
</dbReference>
<organism evidence="10 11">
    <name type="scientific">Brachionus calyciflorus</name>
    <dbReference type="NCBI Taxonomy" id="104777"/>
    <lineage>
        <taxon>Eukaryota</taxon>
        <taxon>Metazoa</taxon>
        <taxon>Spiralia</taxon>
        <taxon>Gnathifera</taxon>
        <taxon>Rotifera</taxon>
        <taxon>Eurotatoria</taxon>
        <taxon>Monogononta</taxon>
        <taxon>Pseudotrocha</taxon>
        <taxon>Ploima</taxon>
        <taxon>Brachionidae</taxon>
        <taxon>Brachionus</taxon>
    </lineage>
</organism>
<evidence type="ECO:0000256" key="2">
    <source>
        <dbReference type="ARBA" id="ARBA00022723"/>
    </source>
</evidence>
<dbReference type="GO" id="GO:0004222">
    <property type="term" value="F:metalloendopeptidase activity"/>
    <property type="evidence" value="ECO:0007669"/>
    <property type="project" value="InterPro"/>
</dbReference>
<dbReference type="GO" id="GO:0006509">
    <property type="term" value="P:membrane protein ectodomain proteolysis"/>
    <property type="evidence" value="ECO:0007669"/>
    <property type="project" value="TreeGrafter"/>
</dbReference>
<dbReference type="Gene3D" id="3.40.390.10">
    <property type="entry name" value="Collagenase (Catalytic Domain)"/>
    <property type="match status" value="1"/>
</dbReference>
<dbReference type="Proteomes" id="UP000663879">
    <property type="component" value="Unassembled WGS sequence"/>
</dbReference>
<evidence type="ECO:0000256" key="8">
    <source>
        <dbReference type="PROSITE-ProRule" id="PRU00276"/>
    </source>
</evidence>
<sequence>MYFKIILFFLAIGNVFVHGFYVTNAYFSDQKIERSIISKNLIIQRKRNQLDSFPESFRVKFSELGHDIETEFVQAPIGTTNEQIKVFYQDQNGIFVQFKSQSSQETKHYKEINGLGTASLVNDANGQFKMIGTILLDNSTSHLVILPYQNSNTKNSRLNMPESHAIFKRNLETIKFDTDFIGDVVKTKSSNSKKRAVNGQPVSLVIEATAVVDKSIRDSFSKYLKTTNQDEIIKAIETYFAYVYAGADQIYQDNFKNDRDLKISLKLTSIRIPNEPTELEWADPQLNANIPDTNNGQKVINAQSSLEKLANYMNGLNLDIAFDVATGFFTQDLWQDKSDWVGGAFSSGVCTDKKYSVIEDHLGFLAIYILAHEIGHSLSLDHDGLVNCLDNDQFIMTSSFKFDTMKNIRKFSPCSMNKLKNYLLDNNAEASNAASCLKNTIPSDADKSQSVNISKAGQIWNANEQCKRVYGPEADFCEEYLNLICSRLYCRKSPDSNQCVSEVPGVEGTDCGGGNVCVKGFCQDPSRQDSNSLSPTQFKINYSIFLIILVISVLYNF</sequence>
<feature type="binding site" evidence="8">
    <location>
        <position position="376"/>
    </location>
    <ligand>
        <name>Zn(2+)</name>
        <dbReference type="ChEBI" id="CHEBI:29105"/>
        <note>catalytic</note>
    </ligand>
</feature>
<dbReference type="PROSITE" id="PS50215">
    <property type="entry name" value="ADAM_MEPRO"/>
    <property type="match status" value="1"/>
</dbReference>
<keyword evidence="7" id="KW-0325">Glycoprotein</keyword>
<protein>
    <recommendedName>
        <fullName evidence="9">Peptidase M12B domain-containing protein</fullName>
    </recommendedName>
</protein>
<dbReference type="GO" id="GO:0046872">
    <property type="term" value="F:metal ion binding"/>
    <property type="evidence" value="ECO:0007669"/>
    <property type="project" value="UniProtKB-KW"/>
</dbReference>
<evidence type="ECO:0000256" key="1">
    <source>
        <dbReference type="ARBA" id="ARBA00022670"/>
    </source>
</evidence>
<evidence type="ECO:0000313" key="11">
    <source>
        <dbReference type="Proteomes" id="UP000663879"/>
    </source>
</evidence>
<comment type="caution">
    <text evidence="8">Lacks conserved residue(s) required for the propagation of feature annotation.</text>
</comment>
<keyword evidence="2 8" id="KW-0479">Metal-binding</keyword>
<dbReference type="Pfam" id="PF17771">
    <property type="entry name" value="ADAMTS_CR_2"/>
    <property type="match status" value="1"/>
</dbReference>
<comment type="caution">
    <text evidence="10">The sequence shown here is derived from an EMBL/GenBank/DDBJ whole genome shotgun (WGS) entry which is preliminary data.</text>
</comment>
<dbReference type="InterPro" id="IPR041645">
    <property type="entry name" value="ADAMTS_CR_2"/>
</dbReference>
<evidence type="ECO:0000256" key="4">
    <source>
        <dbReference type="ARBA" id="ARBA00022833"/>
    </source>
</evidence>
<evidence type="ECO:0000313" key="10">
    <source>
        <dbReference type="EMBL" id="CAF0939983.1"/>
    </source>
</evidence>
<name>A0A814CDF2_9BILA</name>
<keyword evidence="3" id="KW-0378">Hydrolase</keyword>
<dbReference type="InterPro" id="IPR024079">
    <property type="entry name" value="MetalloPept_cat_dom_sf"/>
</dbReference>
<evidence type="ECO:0000256" key="6">
    <source>
        <dbReference type="ARBA" id="ARBA00023157"/>
    </source>
</evidence>
<dbReference type="EMBL" id="CAJNOC010002557">
    <property type="protein sequence ID" value="CAF0939983.1"/>
    <property type="molecule type" value="Genomic_DNA"/>
</dbReference>
<feature type="domain" description="Peptidase M12B" evidence="9">
    <location>
        <begin position="204"/>
        <end position="435"/>
    </location>
</feature>
<keyword evidence="6" id="KW-1015">Disulfide bond</keyword>
<reference evidence="10" key="1">
    <citation type="submission" date="2021-02" db="EMBL/GenBank/DDBJ databases">
        <authorList>
            <person name="Nowell W R."/>
        </authorList>
    </citation>
    <scope>NUCLEOTIDE SEQUENCE</scope>
    <source>
        <strain evidence="10">Ploen Becks lab</strain>
    </source>
</reference>
<dbReference type="SUPFAM" id="SSF55486">
    <property type="entry name" value="Metalloproteases ('zincins'), catalytic domain"/>
    <property type="match status" value="1"/>
</dbReference>
<keyword evidence="11" id="KW-1185">Reference proteome</keyword>
<evidence type="ECO:0000256" key="7">
    <source>
        <dbReference type="ARBA" id="ARBA00023180"/>
    </source>
</evidence>
<dbReference type="AlphaFoldDB" id="A0A814CDF2"/>
<dbReference type="PANTHER" id="PTHR11905">
    <property type="entry name" value="ADAM A DISINTEGRIN AND METALLOPROTEASE DOMAIN"/>
    <property type="match status" value="1"/>
</dbReference>
<evidence type="ECO:0000256" key="5">
    <source>
        <dbReference type="ARBA" id="ARBA00023049"/>
    </source>
</evidence>
<keyword evidence="4 8" id="KW-0862">Zinc</keyword>
<proteinExistence type="predicted"/>
<feature type="binding site" evidence="8">
    <location>
        <position position="382"/>
    </location>
    <ligand>
        <name>Zn(2+)</name>
        <dbReference type="ChEBI" id="CHEBI:29105"/>
        <note>catalytic</note>
    </ligand>
</feature>